<proteinExistence type="predicted"/>
<keyword evidence="8" id="KW-0704">Schiff base</keyword>
<dbReference type="EMBL" id="JACNJD010000289">
    <property type="protein sequence ID" value="MBC8178571.1"/>
    <property type="molecule type" value="Genomic_DNA"/>
</dbReference>
<keyword evidence="6" id="KW-0865">Zymogen</keyword>
<dbReference type="PANTHER" id="PTHR33866:SF2">
    <property type="entry name" value="S-ADENOSYLMETHIONINE DECARBOXYLASE PROENZYME"/>
    <property type="match status" value="1"/>
</dbReference>
<evidence type="ECO:0000256" key="2">
    <source>
        <dbReference type="ARBA" id="ARBA00022793"/>
    </source>
</evidence>
<keyword evidence="3" id="KW-0068">Autocatalytic cleavage</keyword>
<evidence type="ECO:0000256" key="3">
    <source>
        <dbReference type="ARBA" id="ARBA00022813"/>
    </source>
</evidence>
<dbReference type="InterPro" id="IPR003826">
    <property type="entry name" value="AdoMetDC_fam_prok"/>
</dbReference>
<accession>A0A8J6N1I5</accession>
<evidence type="ECO:0000256" key="8">
    <source>
        <dbReference type="ARBA" id="ARBA00023270"/>
    </source>
</evidence>
<organism evidence="10 11">
    <name type="scientific">Candidatus Desulfacyla euxinica</name>
    <dbReference type="NCBI Taxonomy" id="2841693"/>
    <lineage>
        <taxon>Bacteria</taxon>
        <taxon>Deltaproteobacteria</taxon>
        <taxon>Candidatus Desulfacyla</taxon>
    </lineage>
</organism>
<evidence type="ECO:0000256" key="9">
    <source>
        <dbReference type="ARBA" id="ARBA00023317"/>
    </source>
</evidence>
<evidence type="ECO:0000256" key="4">
    <source>
        <dbReference type="ARBA" id="ARBA00023066"/>
    </source>
</evidence>
<keyword evidence="9" id="KW-0670">Pyruvate</keyword>
<dbReference type="SUPFAM" id="SSF56276">
    <property type="entry name" value="S-adenosylmethionine decarboxylase"/>
    <property type="match status" value="1"/>
</dbReference>
<comment type="cofactor">
    <cofactor evidence="1">
        <name>pyruvate</name>
        <dbReference type="ChEBI" id="CHEBI:15361"/>
    </cofactor>
</comment>
<sequence>MNRMMDGYGPHLMLDLGECNPAVLDDLDACFSLLNELPEKIGMTKITQPYVFRYKGQVPEDEGITGVTIIAESHISLHTYPKKNFVFVDLFSCKPFDVEGARDHIVQFFQSKSPSVHTYERGLHFPKTYNLAA</sequence>
<dbReference type="InterPro" id="IPR016067">
    <property type="entry name" value="S-AdoMet_deCO2ase_core"/>
</dbReference>
<keyword evidence="4" id="KW-0745">Spermidine biosynthesis</keyword>
<dbReference type="Gene3D" id="3.60.90.10">
    <property type="entry name" value="S-adenosylmethionine decarboxylase"/>
    <property type="match status" value="1"/>
</dbReference>
<dbReference type="GO" id="GO:0008295">
    <property type="term" value="P:spermidine biosynthetic process"/>
    <property type="evidence" value="ECO:0007669"/>
    <property type="project" value="UniProtKB-KW"/>
</dbReference>
<protein>
    <submittedName>
        <fullName evidence="10">S-adenosylmethionine decarboxylase</fullName>
    </submittedName>
</protein>
<gene>
    <name evidence="10" type="ORF">H8E19_14290</name>
</gene>
<dbReference type="AlphaFoldDB" id="A0A8J6N1I5"/>
<keyword evidence="5" id="KW-0620">Polyamine biosynthesis</keyword>
<evidence type="ECO:0000256" key="5">
    <source>
        <dbReference type="ARBA" id="ARBA00023115"/>
    </source>
</evidence>
<dbReference type="PANTHER" id="PTHR33866">
    <property type="entry name" value="S-ADENOSYLMETHIONINE DECARBOXYLASE PROENZYME"/>
    <property type="match status" value="1"/>
</dbReference>
<dbReference type="Proteomes" id="UP000650524">
    <property type="component" value="Unassembled WGS sequence"/>
</dbReference>
<evidence type="ECO:0000256" key="6">
    <source>
        <dbReference type="ARBA" id="ARBA00023145"/>
    </source>
</evidence>
<evidence type="ECO:0000313" key="11">
    <source>
        <dbReference type="Proteomes" id="UP000650524"/>
    </source>
</evidence>
<evidence type="ECO:0000256" key="7">
    <source>
        <dbReference type="ARBA" id="ARBA00023239"/>
    </source>
</evidence>
<comment type="caution">
    <text evidence="10">The sequence shown here is derived from an EMBL/GenBank/DDBJ whole genome shotgun (WGS) entry which is preliminary data.</text>
</comment>
<name>A0A8J6N1I5_9DELT</name>
<evidence type="ECO:0000256" key="1">
    <source>
        <dbReference type="ARBA" id="ARBA00001928"/>
    </source>
</evidence>
<dbReference type="Pfam" id="PF02675">
    <property type="entry name" value="AdoMet_dc"/>
    <property type="match status" value="1"/>
</dbReference>
<keyword evidence="7" id="KW-0456">Lyase</keyword>
<evidence type="ECO:0000313" key="10">
    <source>
        <dbReference type="EMBL" id="MBC8178571.1"/>
    </source>
</evidence>
<keyword evidence="2" id="KW-0210">Decarboxylase</keyword>
<dbReference type="GO" id="GO:0005829">
    <property type="term" value="C:cytosol"/>
    <property type="evidence" value="ECO:0007669"/>
    <property type="project" value="TreeGrafter"/>
</dbReference>
<dbReference type="GO" id="GO:0004014">
    <property type="term" value="F:adenosylmethionine decarboxylase activity"/>
    <property type="evidence" value="ECO:0007669"/>
    <property type="project" value="InterPro"/>
</dbReference>
<reference evidence="10 11" key="1">
    <citation type="submission" date="2020-08" db="EMBL/GenBank/DDBJ databases">
        <title>Bridging the membrane lipid divide: bacteria of the FCB group superphylum have the potential to synthesize archaeal ether lipids.</title>
        <authorList>
            <person name="Villanueva L."/>
            <person name="Von Meijenfeldt F.A.B."/>
            <person name="Westbye A.B."/>
            <person name="Yadav S."/>
            <person name="Hopmans E.C."/>
            <person name="Dutilh B.E."/>
            <person name="Sinninghe Damste J.S."/>
        </authorList>
    </citation>
    <scope>NUCLEOTIDE SEQUENCE [LARGE SCALE GENOMIC DNA]</scope>
    <source>
        <strain evidence="10">NIOZ-UU27</strain>
    </source>
</reference>